<organism evidence="1">
    <name type="scientific">Tanacetum cinerariifolium</name>
    <name type="common">Dalmatian daisy</name>
    <name type="synonym">Chrysanthemum cinerariifolium</name>
    <dbReference type="NCBI Taxonomy" id="118510"/>
    <lineage>
        <taxon>Eukaryota</taxon>
        <taxon>Viridiplantae</taxon>
        <taxon>Streptophyta</taxon>
        <taxon>Embryophyta</taxon>
        <taxon>Tracheophyta</taxon>
        <taxon>Spermatophyta</taxon>
        <taxon>Magnoliopsida</taxon>
        <taxon>eudicotyledons</taxon>
        <taxon>Gunneridae</taxon>
        <taxon>Pentapetalae</taxon>
        <taxon>asterids</taxon>
        <taxon>campanulids</taxon>
        <taxon>Asterales</taxon>
        <taxon>Asteraceae</taxon>
        <taxon>Asteroideae</taxon>
        <taxon>Anthemideae</taxon>
        <taxon>Anthemidinae</taxon>
        <taxon>Tanacetum</taxon>
    </lineage>
</organism>
<evidence type="ECO:0000313" key="1">
    <source>
        <dbReference type="EMBL" id="GEX40641.1"/>
    </source>
</evidence>
<dbReference type="AlphaFoldDB" id="A0A699H6J9"/>
<dbReference type="EMBL" id="BKCJ010106488">
    <property type="protein sequence ID" value="GEX40641.1"/>
    <property type="molecule type" value="Genomic_DNA"/>
</dbReference>
<gene>
    <name evidence="1" type="ORF">Tci_312616</name>
</gene>
<sequence length="260" mass="29487">MEYPPVVNLQPQQVEFPQLDSGLTVPVFKQGDDPINAINHMISFLSNVVTSRYPTTNNQLRNSSNPRNYTPVASRINFGKQRIVIYDLDAYDSDCNELNTAKVDLMVNLSHYGLDALNENSMNFSYPSPSSTPTRVEVLKELPKEQGLIIASLKDELRKLKWKALVNNVVTIFTIALEMLKVDVEPLAPRFDVIARPRSKAVKTNSKRKAWKPTARCLLKLNTLGDLLIVGNKMHKKIRDATARSLHCYCREEEETTSQR</sequence>
<accession>A0A699H6J9</accession>
<comment type="caution">
    <text evidence="1">The sequence shown here is derived from an EMBL/GenBank/DDBJ whole genome shotgun (WGS) entry which is preliminary data.</text>
</comment>
<proteinExistence type="predicted"/>
<name>A0A699H6J9_TANCI</name>
<reference evidence="1" key="1">
    <citation type="journal article" date="2019" name="Sci. Rep.">
        <title>Draft genome of Tanacetum cinerariifolium, the natural source of mosquito coil.</title>
        <authorList>
            <person name="Yamashiro T."/>
            <person name="Shiraishi A."/>
            <person name="Satake H."/>
            <person name="Nakayama K."/>
        </authorList>
    </citation>
    <scope>NUCLEOTIDE SEQUENCE</scope>
</reference>
<protein>
    <submittedName>
        <fullName evidence="1">Uncharacterized protein</fullName>
    </submittedName>
</protein>